<dbReference type="GO" id="GO:0009986">
    <property type="term" value="C:cell surface"/>
    <property type="evidence" value="ECO:0007669"/>
    <property type="project" value="InterPro"/>
</dbReference>
<dbReference type="InterPro" id="IPR038479">
    <property type="entry name" value="Transthyretin-like_sf"/>
</dbReference>
<sequence>MRYIINIFFMIIFLFKIKGYKQNITVKGRILCKGIPLQYLKIQLKENDFFYDDILDKSETNEDGKFMLSGYDDEYLPITPYIQFVYKCCELFEDCQIDTKVLNIPSMVSYHDFGDIDYHKL</sequence>
<evidence type="ECO:0000256" key="5">
    <source>
        <dbReference type="SAM" id="SignalP"/>
    </source>
</evidence>
<evidence type="ECO:0000313" key="7">
    <source>
        <dbReference type="WBParaSite" id="PTRK_0001539300.1"/>
    </source>
</evidence>
<dbReference type="WBParaSite" id="PTRK_0001539300.1">
    <property type="protein sequence ID" value="PTRK_0001539300.1"/>
    <property type="gene ID" value="PTRK_0001539300"/>
</dbReference>
<keyword evidence="6" id="KW-1185">Reference proteome</keyword>
<feature type="signal peptide" evidence="5">
    <location>
        <begin position="1"/>
        <end position="19"/>
    </location>
</feature>
<dbReference type="AlphaFoldDB" id="A0A0N5A193"/>
<dbReference type="GO" id="GO:0005576">
    <property type="term" value="C:extracellular region"/>
    <property type="evidence" value="ECO:0007669"/>
    <property type="project" value="UniProtKB-SubCell"/>
</dbReference>
<comment type="similarity">
    <text evidence="2">Belongs to the nematode transthyretin-like family.</text>
</comment>
<dbReference type="PANTHER" id="PTHR21700">
    <property type="entry name" value="TRANSTHYRETIN-LIKE FAMILY PROTEIN-RELATED"/>
    <property type="match status" value="1"/>
</dbReference>
<reference evidence="7" key="1">
    <citation type="submission" date="2017-02" db="UniProtKB">
        <authorList>
            <consortium name="WormBaseParasite"/>
        </authorList>
    </citation>
    <scope>IDENTIFICATION</scope>
</reference>
<evidence type="ECO:0000313" key="6">
    <source>
        <dbReference type="Proteomes" id="UP000038045"/>
    </source>
</evidence>
<feature type="chain" id="PRO_5005892594" evidence="5">
    <location>
        <begin position="20"/>
        <end position="121"/>
    </location>
</feature>
<dbReference type="Gene3D" id="2.60.40.3330">
    <property type="match status" value="1"/>
</dbReference>
<evidence type="ECO:0000256" key="3">
    <source>
        <dbReference type="ARBA" id="ARBA00022525"/>
    </source>
</evidence>
<dbReference type="Pfam" id="PF01060">
    <property type="entry name" value="TTR-52"/>
    <property type="match status" value="1"/>
</dbReference>
<accession>A0A0N5A193</accession>
<dbReference type="InterPro" id="IPR001534">
    <property type="entry name" value="Transthyretin-like"/>
</dbReference>
<keyword evidence="4 5" id="KW-0732">Signal</keyword>
<evidence type="ECO:0000256" key="1">
    <source>
        <dbReference type="ARBA" id="ARBA00004613"/>
    </source>
</evidence>
<keyword evidence="3" id="KW-0964">Secreted</keyword>
<organism evidence="6 7">
    <name type="scientific">Parastrongyloides trichosuri</name>
    <name type="common">Possum-specific nematode worm</name>
    <dbReference type="NCBI Taxonomy" id="131310"/>
    <lineage>
        <taxon>Eukaryota</taxon>
        <taxon>Metazoa</taxon>
        <taxon>Ecdysozoa</taxon>
        <taxon>Nematoda</taxon>
        <taxon>Chromadorea</taxon>
        <taxon>Rhabditida</taxon>
        <taxon>Tylenchina</taxon>
        <taxon>Panagrolaimomorpha</taxon>
        <taxon>Strongyloidoidea</taxon>
        <taxon>Strongyloididae</taxon>
        <taxon>Parastrongyloides</taxon>
    </lineage>
</organism>
<proteinExistence type="inferred from homology"/>
<protein>
    <submittedName>
        <fullName evidence="7">Transthyretin-like family-containing protein</fullName>
    </submittedName>
</protein>
<name>A0A0N5A193_PARTI</name>
<evidence type="ECO:0000256" key="2">
    <source>
        <dbReference type="ARBA" id="ARBA00010112"/>
    </source>
</evidence>
<comment type="subcellular location">
    <subcellularLocation>
        <location evidence="1">Secreted</location>
    </subcellularLocation>
</comment>
<evidence type="ECO:0000256" key="4">
    <source>
        <dbReference type="ARBA" id="ARBA00022729"/>
    </source>
</evidence>
<dbReference type="Proteomes" id="UP000038045">
    <property type="component" value="Unplaced"/>
</dbReference>